<accession>A0A923SR89</accession>
<comment type="caution">
    <text evidence="1">The sequence shown here is derived from an EMBL/GenBank/DDBJ whole genome shotgun (WGS) entry which is preliminary data.</text>
</comment>
<reference evidence="1" key="1">
    <citation type="submission" date="2020-08" db="EMBL/GenBank/DDBJ databases">
        <title>Genome public.</title>
        <authorList>
            <person name="Liu C."/>
            <person name="Sun Q."/>
        </authorList>
    </citation>
    <scope>NUCLEOTIDE SEQUENCE</scope>
    <source>
        <strain evidence="1">BX12</strain>
    </source>
</reference>
<dbReference type="Proteomes" id="UP000602647">
    <property type="component" value="Unassembled WGS sequence"/>
</dbReference>
<name>A0A923SR89_9FIRM</name>
<organism evidence="1 2">
    <name type="scientific">Zhenpiania hominis</name>
    <dbReference type="NCBI Taxonomy" id="2763644"/>
    <lineage>
        <taxon>Bacteria</taxon>
        <taxon>Bacillati</taxon>
        <taxon>Bacillota</taxon>
        <taxon>Clostridia</taxon>
        <taxon>Peptostreptococcales</taxon>
        <taxon>Anaerovoracaceae</taxon>
        <taxon>Zhenpiania</taxon>
    </lineage>
</organism>
<evidence type="ECO:0008006" key="3">
    <source>
        <dbReference type="Google" id="ProtNLM"/>
    </source>
</evidence>
<evidence type="ECO:0000313" key="1">
    <source>
        <dbReference type="EMBL" id="MBC6679049.1"/>
    </source>
</evidence>
<dbReference type="AlphaFoldDB" id="A0A923SR89"/>
<keyword evidence="2" id="KW-1185">Reference proteome</keyword>
<protein>
    <recommendedName>
        <fullName evidence="3">DUF3156 family protein</fullName>
    </recommendedName>
</protein>
<evidence type="ECO:0000313" key="2">
    <source>
        <dbReference type="Proteomes" id="UP000602647"/>
    </source>
</evidence>
<proteinExistence type="predicted"/>
<dbReference type="Pfam" id="PF11354">
    <property type="entry name" value="DUF3156"/>
    <property type="match status" value="1"/>
</dbReference>
<dbReference type="EMBL" id="JACRYT010000002">
    <property type="protein sequence ID" value="MBC6679049.1"/>
    <property type="molecule type" value="Genomic_DNA"/>
</dbReference>
<dbReference type="RefSeq" id="WP_187302142.1">
    <property type="nucleotide sequence ID" value="NZ_JACRYT010000002.1"/>
</dbReference>
<sequence length="200" mass="23890">MKKKKLLDPQIVRKRTELMMERQLGELEKFFGEFERYNDQYYAWLKSGQSLNIRYYEDSKFMSKVFSTRITLELEDIVMETSWKARLSFRGVKTISRLVWRADKKGAQDRIHFLNEWEEFNDQLLPLCQRLDLITIELDYAKDANRLLVSILPYAGSYVWIKLPPAYCDIPLKPFEAETIYEIVSLFIREFGQYQGLQTV</sequence>
<gene>
    <name evidence="1" type="ORF">H9L42_04325</name>
</gene>
<dbReference type="InterPro" id="IPR021500">
    <property type="entry name" value="DUF3156"/>
</dbReference>